<dbReference type="HOGENOM" id="CLU_1755610_0_0_11"/>
<dbReference type="InterPro" id="IPR010093">
    <property type="entry name" value="SinI_DNA-bd"/>
</dbReference>
<keyword evidence="3" id="KW-1185">Reference proteome</keyword>
<accession>B0RCW3</accession>
<dbReference type="OrthoDB" id="4871899at2"/>
<dbReference type="Proteomes" id="UP000001318">
    <property type="component" value="Chromosome"/>
</dbReference>
<dbReference type="SUPFAM" id="SSF46955">
    <property type="entry name" value="Putative DNA-binding domain"/>
    <property type="match status" value="1"/>
</dbReference>
<dbReference type="InterPro" id="IPR041657">
    <property type="entry name" value="HTH_17"/>
</dbReference>
<evidence type="ECO:0000313" key="3">
    <source>
        <dbReference type="Proteomes" id="UP000001318"/>
    </source>
</evidence>
<dbReference type="AlphaFoldDB" id="B0RCW3"/>
<evidence type="ECO:0000313" key="2">
    <source>
        <dbReference type="EMBL" id="CAQ03054.1"/>
    </source>
</evidence>
<dbReference type="NCBIfam" id="TIGR01764">
    <property type="entry name" value="excise"/>
    <property type="match status" value="1"/>
</dbReference>
<name>B0RCW3_CLASE</name>
<feature type="domain" description="Helix-turn-helix" evidence="1">
    <location>
        <begin position="74"/>
        <end position="122"/>
    </location>
</feature>
<dbReference type="Pfam" id="PF12728">
    <property type="entry name" value="HTH_17"/>
    <property type="match status" value="1"/>
</dbReference>
<dbReference type="STRING" id="31964.CMS2983"/>
<organism evidence="2 3">
    <name type="scientific">Clavibacter sepedonicus</name>
    <name type="common">Clavibacter michiganensis subsp. sepedonicus</name>
    <dbReference type="NCBI Taxonomy" id="31964"/>
    <lineage>
        <taxon>Bacteria</taxon>
        <taxon>Bacillati</taxon>
        <taxon>Actinomycetota</taxon>
        <taxon>Actinomycetes</taxon>
        <taxon>Micrococcales</taxon>
        <taxon>Microbacteriaceae</taxon>
        <taxon>Clavibacter</taxon>
    </lineage>
</organism>
<reference evidence="2 3" key="1">
    <citation type="journal article" date="2008" name="J. Bacteriol.">
        <title>Genome of the actinomycete plant pathogen Clavibacter michiganensis subsp. sepedonicus suggests recent niche adaptation.</title>
        <authorList>
            <person name="Bentley S.D."/>
            <person name="Corton C."/>
            <person name="Brown S.E."/>
            <person name="Barron A."/>
            <person name="Clark L."/>
            <person name="Doggett J."/>
            <person name="Harris B."/>
            <person name="Ormond D."/>
            <person name="Quail M.A."/>
            <person name="May G."/>
            <person name="Francis D."/>
            <person name="Knudson D."/>
            <person name="Parkhill J."/>
            <person name="Ishimaru C.A."/>
        </authorList>
    </citation>
    <scope>NUCLEOTIDE SEQUENCE [LARGE SCALE GENOMIC DNA]</scope>
    <source>
        <strain evidence="3">ATCC 33113 / DSM 20744 / JCM 9667 / LMG 2889 / ICMP 2535 / C-1</strain>
    </source>
</reference>
<proteinExistence type="predicted"/>
<sequence>MPVSLRSGDLQSVLGIRQTTVSLWFRRGVIPGYVIGHSWFAFRSEVREWVESTANGPASRRPRDPDPLDAYRDVLSVAEVAQLLRMSQQAITGWIRDGCMPGVRDGRRWTVKKSALRELLRDSRNRKQG</sequence>
<dbReference type="eggNOG" id="COG2452">
    <property type="taxonomic scope" value="Bacteria"/>
</dbReference>
<protein>
    <recommendedName>
        <fullName evidence="1">Helix-turn-helix domain-containing protein</fullName>
    </recommendedName>
</protein>
<dbReference type="KEGG" id="cms:CMS2983"/>
<dbReference type="InterPro" id="IPR009061">
    <property type="entry name" value="DNA-bd_dom_put_sf"/>
</dbReference>
<dbReference type="GO" id="GO:0003677">
    <property type="term" value="F:DNA binding"/>
    <property type="evidence" value="ECO:0007669"/>
    <property type="project" value="InterPro"/>
</dbReference>
<dbReference type="EMBL" id="AM849034">
    <property type="protein sequence ID" value="CAQ03054.1"/>
    <property type="molecule type" value="Genomic_DNA"/>
</dbReference>
<gene>
    <name evidence="2" type="ordered locus">CMS2983</name>
</gene>
<evidence type="ECO:0000259" key="1">
    <source>
        <dbReference type="Pfam" id="PF12728"/>
    </source>
</evidence>